<dbReference type="RefSeq" id="WP_188443071.1">
    <property type="nucleotide sequence ID" value="NZ_BMGK01000012.1"/>
</dbReference>
<reference evidence="2" key="2">
    <citation type="submission" date="2020-09" db="EMBL/GenBank/DDBJ databases">
        <authorList>
            <person name="Sun Q."/>
            <person name="Zhou Y."/>
        </authorList>
    </citation>
    <scope>NUCLEOTIDE SEQUENCE</scope>
    <source>
        <strain evidence="2">CGMCC 1.12924</strain>
    </source>
</reference>
<feature type="transmembrane region" description="Helical" evidence="1">
    <location>
        <begin position="106"/>
        <end position="126"/>
    </location>
</feature>
<keyword evidence="1" id="KW-0812">Transmembrane</keyword>
<evidence type="ECO:0008006" key="4">
    <source>
        <dbReference type="Google" id="ProtNLM"/>
    </source>
</evidence>
<comment type="caution">
    <text evidence="2">The sequence shown here is derived from an EMBL/GenBank/DDBJ whole genome shotgun (WGS) entry which is preliminary data.</text>
</comment>
<evidence type="ECO:0000313" key="2">
    <source>
        <dbReference type="EMBL" id="GGE00573.1"/>
    </source>
</evidence>
<name>A0A8J2YB85_9FLAO</name>
<keyword evidence="3" id="KW-1185">Reference proteome</keyword>
<feature type="transmembrane region" description="Helical" evidence="1">
    <location>
        <begin position="320"/>
        <end position="338"/>
    </location>
</feature>
<dbReference type="AlphaFoldDB" id="A0A8J2YB85"/>
<evidence type="ECO:0000256" key="1">
    <source>
        <dbReference type="SAM" id="Phobius"/>
    </source>
</evidence>
<keyword evidence="1" id="KW-1133">Transmembrane helix</keyword>
<feature type="transmembrane region" description="Helical" evidence="1">
    <location>
        <begin position="180"/>
        <end position="206"/>
    </location>
</feature>
<proteinExistence type="predicted"/>
<evidence type="ECO:0000313" key="3">
    <source>
        <dbReference type="Proteomes" id="UP000652231"/>
    </source>
</evidence>
<dbReference type="EMBL" id="BMGK01000012">
    <property type="protein sequence ID" value="GGE00573.1"/>
    <property type="molecule type" value="Genomic_DNA"/>
</dbReference>
<dbReference type="Proteomes" id="UP000652231">
    <property type="component" value="Unassembled WGS sequence"/>
</dbReference>
<organism evidence="2 3">
    <name type="scientific">Planktosalinus lacus</name>
    <dbReference type="NCBI Taxonomy" id="1526573"/>
    <lineage>
        <taxon>Bacteria</taxon>
        <taxon>Pseudomonadati</taxon>
        <taxon>Bacteroidota</taxon>
        <taxon>Flavobacteriia</taxon>
        <taxon>Flavobacteriales</taxon>
        <taxon>Flavobacteriaceae</taxon>
        <taxon>Planktosalinus</taxon>
    </lineage>
</organism>
<keyword evidence="1" id="KW-0472">Membrane</keyword>
<feature type="transmembrane region" description="Helical" evidence="1">
    <location>
        <begin position="291"/>
        <end position="308"/>
    </location>
</feature>
<feature type="transmembrane region" description="Helical" evidence="1">
    <location>
        <begin position="35"/>
        <end position="55"/>
    </location>
</feature>
<sequence>MNKKIAGLGLPVFFIQPLVGFCLSLYNIRSRVSGIVYVLFAMVIGYAISFSNTSADSLRYAEAFMRFDNTLDYNALVRLYREGELRDLYRLLLFYFVSIFSSNPKVMYAFAGLVYGVFSYLSLRVLVKERGSNSDTYLFFLSLIFFTYYVSLVNVNGFRFNTGALVLFYSLYNFIFQKKSIWVIGILITPLFHYGFLPVIPIFILYKLVHQFFYNKIGVKPLLYYVFVITFLASWFLETNLIKIGFLSQMDIFSGAIGNRMEFLNSSEVANLVDSRKDNSLYLNVKTYFDYGIKIWVFVMVLFIRKLLKKSVGDKSEFTKLFAFVIFFYCLSFVLSTIPSGARFLGIAHLFMILLLVKIYTVYKEVNIKRLIGWSLPVFSFNILFINVLLPILILTPTFWYGNLFWIIIEGMDFYLY</sequence>
<protein>
    <recommendedName>
        <fullName evidence="4">EpsG family protein</fullName>
    </recommendedName>
</protein>
<gene>
    <name evidence="2" type="ORF">GCM10011312_25060</name>
</gene>
<feature type="transmembrane region" description="Helical" evidence="1">
    <location>
        <begin position="384"/>
        <end position="409"/>
    </location>
</feature>
<feature type="transmembrane region" description="Helical" evidence="1">
    <location>
        <begin position="344"/>
        <end position="363"/>
    </location>
</feature>
<feature type="transmembrane region" description="Helical" evidence="1">
    <location>
        <begin position="138"/>
        <end position="160"/>
    </location>
</feature>
<feature type="transmembrane region" description="Helical" evidence="1">
    <location>
        <begin position="218"/>
        <end position="237"/>
    </location>
</feature>
<reference evidence="2" key="1">
    <citation type="journal article" date="2014" name="Int. J. Syst. Evol. Microbiol.">
        <title>Complete genome sequence of Corynebacterium casei LMG S-19264T (=DSM 44701T), isolated from a smear-ripened cheese.</title>
        <authorList>
            <consortium name="US DOE Joint Genome Institute (JGI-PGF)"/>
            <person name="Walter F."/>
            <person name="Albersmeier A."/>
            <person name="Kalinowski J."/>
            <person name="Ruckert C."/>
        </authorList>
    </citation>
    <scope>NUCLEOTIDE SEQUENCE</scope>
    <source>
        <strain evidence="2">CGMCC 1.12924</strain>
    </source>
</reference>
<feature type="transmembrane region" description="Helical" evidence="1">
    <location>
        <begin position="6"/>
        <end position="28"/>
    </location>
</feature>
<accession>A0A8J2YB85</accession>